<name>A0A6J7VU26_9ZZZZ</name>
<dbReference type="Pfam" id="PF02597">
    <property type="entry name" value="ThiS"/>
    <property type="match status" value="1"/>
</dbReference>
<dbReference type="SUPFAM" id="SSF54285">
    <property type="entry name" value="MoaD/ThiS"/>
    <property type="match status" value="1"/>
</dbReference>
<dbReference type="AlphaFoldDB" id="A0A6J7VU26"/>
<organism evidence="1">
    <name type="scientific">freshwater metagenome</name>
    <dbReference type="NCBI Taxonomy" id="449393"/>
    <lineage>
        <taxon>unclassified sequences</taxon>
        <taxon>metagenomes</taxon>
        <taxon>ecological metagenomes</taxon>
    </lineage>
</organism>
<gene>
    <name evidence="1" type="ORF">UFOPK4410_00571</name>
</gene>
<sequence>MNNGVEIRFFAAARAAAGVEQMFCASAQFQEIISELCRSQPDLARVIEQCSFLLDSVAVHDQNFVVHDGSVIDVLPRFAGG</sequence>
<dbReference type="InterPro" id="IPR003749">
    <property type="entry name" value="ThiS/MoaD-like"/>
</dbReference>
<evidence type="ECO:0000313" key="1">
    <source>
        <dbReference type="EMBL" id="CAB5111830.1"/>
    </source>
</evidence>
<dbReference type="InterPro" id="IPR016155">
    <property type="entry name" value="Mopterin_synth/thiamin_S_b"/>
</dbReference>
<dbReference type="EMBL" id="CAFBRV010000040">
    <property type="protein sequence ID" value="CAB5111830.1"/>
    <property type="molecule type" value="Genomic_DNA"/>
</dbReference>
<dbReference type="InterPro" id="IPR012675">
    <property type="entry name" value="Beta-grasp_dom_sf"/>
</dbReference>
<protein>
    <submittedName>
        <fullName evidence="1">Unannotated protein</fullName>
    </submittedName>
</protein>
<reference evidence="1" key="1">
    <citation type="submission" date="2020-05" db="EMBL/GenBank/DDBJ databases">
        <authorList>
            <person name="Chiriac C."/>
            <person name="Salcher M."/>
            <person name="Ghai R."/>
            <person name="Kavagutti S V."/>
        </authorList>
    </citation>
    <scope>NUCLEOTIDE SEQUENCE</scope>
</reference>
<dbReference type="Gene3D" id="3.10.20.30">
    <property type="match status" value="1"/>
</dbReference>
<proteinExistence type="predicted"/>
<accession>A0A6J7VU26</accession>